<dbReference type="SUPFAM" id="SSF56784">
    <property type="entry name" value="HAD-like"/>
    <property type="match status" value="1"/>
</dbReference>
<dbReference type="PANTHER" id="PTHR43611">
    <property type="entry name" value="ALPHA-D-GLUCOSE 1-PHOSPHATE PHOSPHATASE"/>
    <property type="match status" value="1"/>
</dbReference>
<accession>A0A941ELR5</accession>
<dbReference type="SFLD" id="SFLDS00003">
    <property type="entry name" value="Haloacid_Dehalogenase"/>
    <property type="match status" value="1"/>
</dbReference>
<dbReference type="AlphaFoldDB" id="A0A941ELR5"/>
<dbReference type="GO" id="GO:0016787">
    <property type="term" value="F:hydrolase activity"/>
    <property type="evidence" value="ECO:0007669"/>
    <property type="project" value="UniProtKB-KW"/>
</dbReference>
<protein>
    <submittedName>
        <fullName evidence="1">HAD-IA family hydrolase</fullName>
    </submittedName>
</protein>
<organism evidence="1 2">
    <name type="scientific">Actinospica durhamensis</name>
    <dbReference type="NCBI Taxonomy" id="1508375"/>
    <lineage>
        <taxon>Bacteria</taxon>
        <taxon>Bacillati</taxon>
        <taxon>Actinomycetota</taxon>
        <taxon>Actinomycetes</taxon>
        <taxon>Catenulisporales</taxon>
        <taxon>Actinospicaceae</taxon>
        <taxon>Actinospica</taxon>
    </lineage>
</organism>
<dbReference type="InterPro" id="IPR006439">
    <property type="entry name" value="HAD-SF_hydro_IA"/>
</dbReference>
<dbReference type="Gene3D" id="3.40.50.1000">
    <property type="entry name" value="HAD superfamily/HAD-like"/>
    <property type="match status" value="1"/>
</dbReference>
<reference evidence="1" key="1">
    <citation type="submission" date="2021-04" db="EMBL/GenBank/DDBJ databases">
        <title>Genome based classification of Actinospica acidithermotolerans sp. nov., an actinobacterium isolated from an Indonesian hot spring.</title>
        <authorList>
            <person name="Kusuma A.B."/>
            <person name="Putra K.E."/>
            <person name="Nafisah S."/>
            <person name="Loh J."/>
            <person name="Nouioui I."/>
            <person name="Goodfellow M."/>
        </authorList>
    </citation>
    <scope>NUCLEOTIDE SEQUENCE</scope>
    <source>
        <strain evidence="1">CSCA 57</strain>
    </source>
</reference>
<dbReference type="InterPro" id="IPR036412">
    <property type="entry name" value="HAD-like_sf"/>
</dbReference>
<comment type="caution">
    <text evidence="1">The sequence shown here is derived from an EMBL/GenBank/DDBJ whole genome shotgun (WGS) entry which is preliminary data.</text>
</comment>
<sequence>MTGTKIQAVLCDVDGVVRHWPSMAEIEAAHGLPTGVLSATAFAAERLIPAITGGTTDPQWRADVTAALARDHGISAAEGVVAAWSAVLPPVDAEVVALLRRTRERMPVALVSNATTRLEDDLRNQGIEDIADFVVNTSHLGFAKPDPRVFQAAARTVGVDPTHCLFVDDTPGHVAAARALGMPAIHFRTFTDLRDALQ</sequence>
<keyword evidence="1" id="KW-0378">Hydrolase</keyword>
<gene>
    <name evidence="1" type="ORF">KDL01_11975</name>
</gene>
<dbReference type="SFLD" id="SFLDG01129">
    <property type="entry name" value="C1.5:_HAD__Beta-PGM__Phosphata"/>
    <property type="match status" value="1"/>
</dbReference>
<evidence type="ECO:0000313" key="1">
    <source>
        <dbReference type="EMBL" id="MBR7833987.1"/>
    </source>
</evidence>
<dbReference type="RefSeq" id="WP_212528509.1">
    <property type="nucleotide sequence ID" value="NZ_JAGSOG010000045.1"/>
</dbReference>
<keyword evidence="2" id="KW-1185">Reference proteome</keyword>
<dbReference type="PRINTS" id="PR00413">
    <property type="entry name" value="HADHALOGNASE"/>
</dbReference>
<dbReference type="PANTHER" id="PTHR43611:SF3">
    <property type="entry name" value="FLAVIN MONONUCLEOTIDE HYDROLASE 1, CHLOROPLATIC"/>
    <property type="match status" value="1"/>
</dbReference>
<dbReference type="NCBIfam" id="TIGR01509">
    <property type="entry name" value="HAD-SF-IA-v3"/>
    <property type="match status" value="1"/>
</dbReference>
<dbReference type="Pfam" id="PF00702">
    <property type="entry name" value="Hydrolase"/>
    <property type="match status" value="1"/>
</dbReference>
<dbReference type="Proteomes" id="UP000675781">
    <property type="component" value="Unassembled WGS sequence"/>
</dbReference>
<dbReference type="NCBIfam" id="TIGR01549">
    <property type="entry name" value="HAD-SF-IA-v1"/>
    <property type="match status" value="1"/>
</dbReference>
<proteinExistence type="predicted"/>
<dbReference type="EMBL" id="JAGSOG010000045">
    <property type="protein sequence ID" value="MBR7833987.1"/>
    <property type="molecule type" value="Genomic_DNA"/>
</dbReference>
<evidence type="ECO:0000313" key="2">
    <source>
        <dbReference type="Proteomes" id="UP000675781"/>
    </source>
</evidence>
<dbReference type="InterPro" id="IPR023214">
    <property type="entry name" value="HAD_sf"/>
</dbReference>
<name>A0A941ELR5_9ACTN</name>